<reference evidence="1 2" key="2">
    <citation type="journal article" date="2022" name="Mol. Ecol. Resour.">
        <title>The genomes of chicory, endive, great burdock and yacon provide insights into Asteraceae paleo-polyploidization history and plant inulin production.</title>
        <authorList>
            <person name="Fan W."/>
            <person name="Wang S."/>
            <person name="Wang H."/>
            <person name="Wang A."/>
            <person name="Jiang F."/>
            <person name="Liu H."/>
            <person name="Zhao H."/>
            <person name="Xu D."/>
            <person name="Zhang Y."/>
        </authorList>
    </citation>
    <scope>NUCLEOTIDE SEQUENCE [LARGE SCALE GENOMIC DNA]</scope>
    <source>
        <strain evidence="2">cv. Punajuju</strain>
        <tissue evidence="1">Leaves</tissue>
    </source>
</reference>
<gene>
    <name evidence="1" type="ORF">L2E82_47505</name>
</gene>
<evidence type="ECO:0000313" key="2">
    <source>
        <dbReference type="Proteomes" id="UP001055811"/>
    </source>
</evidence>
<name>A0ACB8YZV2_CICIN</name>
<proteinExistence type="predicted"/>
<protein>
    <submittedName>
        <fullName evidence="1">Uncharacterized protein</fullName>
    </submittedName>
</protein>
<keyword evidence="2" id="KW-1185">Reference proteome</keyword>
<dbReference type="Proteomes" id="UP001055811">
    <property type="component" value="Linkage Group LG09"/>
</dbReference>
<organism evidence="1 2">
    <name type="scientific">Cichorium intybus</name>
    <name type="common">Chicory</name>
    <dbReference type="NCBI Taxonomy" id="13427"/>
    <lineage>
        <taxon>Eukaryota</taxon>
        <taxon>Viridiplantae</taxon>
        <taxon>Streptophyta</taxon>
        <taxon>Embryophyta</taxon>
        <taxon>Tracheophyta</taxon>
        <taxon>Spermatophyta</taxon>
        <taxon>Magnoliopsida</taxon>
        <taxon>eudicotyledons</taxon>
        <taxon>Gunneridae</taxon>
        <taxon>Pentapetalae</taxon>
        <taxon>asterids</taxon>
        <taxon>campanulids</taxon>
        <taxon>Asterales</taxon>
        <taxon>Asteraceae</taxon>
        <taxon>Cichorioideae</taxon>
        <taxon>Cichorieae</taxon>
        <taxon>Cichoriinae</taxon>
        <taxon>Cichorium</taxon>
    </lineage>
</organism>
<reference evidence="2" key="1">
    <citation type="journal article" date="2022" name="Mol. Ecol. Resour.">
        <title>The genomes of chicory, endive, great burdock and yacon provide insights into Asteraceae palaeo-polyploidization history and plant inulin production.</title>
        <authorList>
            <person name="Fan W."/>
            <person name="Wang S."/>
            <person name="Wang H."/>
            <person name="Wang A."/>
            <person name="Jiang F."/>
            <person name="Liu H."/>
            <person name="Zhao H."/>
            <person name="Xu D."/>
            <person name="Zhang Y."/>
        </authorList>
    </citation>
    <scope>NUCLEOTIDE SEQUENCE [LARGE SCALE GENOMIC DNA]</scope>
    <source>
        <strain evidence="2">cv. Punajuju</strain>
    </source>
</reference>
<evidence type="ECO:0000313" key="1">
    <source>
        <dbReference type="EMBL" id="KAI3689545.1"/>
    </source>
</evidence>
<comment type="caution">
    <text evidence="1">The sequence shown here is derived from an EMBL/GenBank/DDBJ whole genome shotgun (WGS) entry which is preliminary data.</text>
</comment>
<dbReference type="EMBL" id="CM042017">
    <property type="protein sequence ID" value="KAI3689545.1"/>
    <property type="molecule type" value="Genomic_DNA"/>
</dbReference>
<sequence>MYKSIIQPDIPLEQQNHNLRDLHTYHNHHSSNICSQDFPFQPNFFLISESFIQERERREEKNLERPICPLTQLGPRICKCSCNLKQKRFF</sequence>
<accession>A0ACB8YZV2</accession>